<evidence type="ECO:0000256" key="3">
    <source>
        <dbReference type="PROSITE-ProRule" id="PRU00992"/>
    </source>
</evidence>
<gene>
    <name evidence="5" type="ORF">CDAUBV1_LOCUS10151</name>
</gene>
<keyword evidence="2 3" id="KW-0808">Transferase</keyword>
<proteinExistence type="inferred from homology"/>
<organism evidence="5 6">
    <name type="scientific">Calicophoron daubneyi</name>
    <name type="common">Rumen fluke</name>
    <name type="synonym">Paramphistomum daubneyi</name>
    <dbReference type="NCBI Taxonomy" id="300641"/>
    <lineage>
        <taxon>Eukaryota</taxon>
        <taxon>Metazoa</taxon>
        <taxon>Spiralia</taxon>
        <taxon>Lophotrochozoa</taxon>
        <taxon>Platyhelminthes</taxon>
        <taxon>Trematoda</taxon>
        <taxon>Digenea</taxon>
        <taxon>Plagiorchiida</taxon>
        <taxon>Pronocephalata</taxon>
        <taxon>Paramphistomoidea</taxon>
        <taxon>Paramphistomidae</taxon>
        <taxon>Calicophoron</taxon>
    </lineage>
</organism>
<dbReference type="AlphaFoldDB" id="A0AAV2TG31"/>
<keyword evidence="1 3" id="KW-0328">Glycosyltransferase</keyword>
<dbReference type="Pfam" id="PF19745">
    <property type="entry name" value="FUT8_N_cat"/>
    <property type="match status" value="1"/>
</dbReference>
<name>A0AAV2TG31_CALDB</name>
<comment type="caution">
    <text evidence="5">The sequence shown here is derived from an EMBL/GenBank/DDBJ whole genome shotgun (WGS) entry which is preliminary data.</text>
</comment>
<dbReference type="InterPro" id="IPR027350">
    <property type="entry name" value="GT23_dom"/>
</dbReference>
<evidence type="ECO:0000259" key="4">
    <source>
        <dbReference type="PROSITE" id="PS51659"/>
    </source>
</evidence>
<dbReference type="GO" id="GO:0046921">
    <property type="term" value="F:alpha-(1-&gt;6)-fucosyltransferase activity"/>
    <property type="evidence" value="ECO:0007669"/>
    <property type="project" value="TreeGrafter"/>
</dbReference>
<dbReference type="EMBL" id="CAXLJL010000283">
    <property type="protein sequence ID" value="CAL5136059.1"/>
    <property type="molecule type" value="Genomic_DNA"/>
</dbReference>
<evidence type="ECO:0000256" key="2">
    <source>
        <dbReference type="ARBA" id="ARBA00022679"/>
    </source>
</evidence>
<dbReference type="GO" id="GO:0006487">
    <property type="term" value="P:protein N-linked glycosylation"/>
    <property type="evidence" value="ECO:0007669"/>
    <property type="project" value="TreeGrafter"/>
</dbReference>
<accession>A0AAV2TG31</accession>
<dbReference type="Gene3D" id="3.40.50.11350">
    <property type="match status" value="1"/>
</dbReference>
<protein>
    <recommendedName>
        <fullName evidence="4">GT23 domain-containing protein</fullName>
    </recommendedName>
</protein>
<comment type="similarity">
    <text evidence="3">Belongs to the glycosyltransferase 23 family.</text>
</comment>
<evidence type="ECO:0000256" key="1">
    <source>
        <dbReference type="ARBA" id="ARBA00022676"/>
    </source>
</evidence>
<feature type="region of interest" description="Important for donor substrate binding" evidence="3">
    <location>
        <begin position="94"/>
        <end position="95"/>
    </location>
</feature>
<evidence type="ECO:0000313" key="6">
    <source>
        <dbReference type="Proteomes" id="UP001497525"/>
    </source>
</evidence>
<sequence>MNSANFNSSARVMRCTFEFFVHAQNVSVAPPAVPREIAPLLLTLHGRPGVWFLGQLAHYLMRPLPMFKSQLDHLVLSSKLTKNHDSPVVGVHVRRTDKVSYHEGEFHNLSEYMVHVDRYFDYVDEMRLLESGINGSGKSRVQRQIYLASDDLSVFNDMKAQYPHYVVHNTTREKFVKAAGTRYPADSRTHIAMEIFLLSLTDYIVCTLSSNVCRVAYELMQTRHNEIGDASDLVQTIDTSYFWDSGQTIKCQMVQDEESLNLHRGDVVDVWSGNLNAAFESRRLRNKTHFLDPPYKCVLQTLVG</sequence>
<evidence type="ECO:0000313" key="5">
    <source>
        <dbReference type="EMBL" id="CAL5136059.1"/>
    </source>
</evidence>
<dbReference type="PANTHER" id="PTHR13132">
    <property type="entry name" value="ALPHA- 1,6 -FUCOSYLTRANSFERASE"/>
    <property type="match status" value="1"/>
</dbReference>
<reference evidence="5" key="1">
    <citation type="submission" date="2024-06" db="EMBL/GenBank/DDBJ databases">
        <authorList>
            <person name="Liu X."/>
            <person name="Lenzi L."/>
            <person name="Haldenby T S."/>
            <person name="Uol C."/>
        </authorList>
    </citation>
    <scope>NUCLEOTIDE SEQUENCE</scope>
</reference>
<dbReference type="PANTHER" id="PTHR13132:SF29">
    <property type="entry name" value="ALPHA-(1,6)-FUCOSYLTRANSFERASE"/>
    <property type="match status" value="1"/>
</dbReference>
<dbReference type="InterPro" id="IPR045573">
    <property type="entry name" value="Fut8_N_cat"/>
</dbReference>
<dbReference type="Proteomes" id="UP001497525">
    <property type="component" value="Unassembled WGS sequence"/>
</dbReference>
<feature type="domain" description="GT23" evidence="4">
    <location>
        <begin position="1"/>
        <end position="237"/>
    </location>
</feature>
<dbReference type="PROSITE" id="PS51659">
    <property type="entry name" value="GT23"/>
    <property type="match status" value="1"/>
</dbReference>